<dbReference type="Gene3D" id="2.40.50.100">
    <property type="match status" value="1"/>
</dbReference>
<dbReference type="RefSeq" id="WP_330158356.1">
    <property type="nucleotide sequence ID" value="NZ_BAAAJA010000027.1"/>
</dbReference>
<comment type="cofactor">
    <cofactor evidence="3">
        <name>(R)-lipoate</name>
        <dbReference type="ChEBI" id="CHEBI:83088"/>
    </cofactor>
    <text evidence="3">Binds 1 lipoyl cofactor covalently.</text>
</comment>
<name>A0ABU7KPL2_9ACTN</name>
<reference evidence="5 6" key="1">
    <citation type="submission" date="2023-07" db="EMBL/GenBank/DDBJ databases">
        <authorList>
            <person name="Girao M."/>
            <person name="Carvalho M.F."/>
        </authorList>
    </citation>
    <scope>NUCLEOTIDE SEQUENCE [LARGE SCALE GENOMIC DNA]</scope>
    <source>
        <strain evidence="5 6">66/93</strain>
    </source>
</reference>
<comment type="caution">
    <text evidence="5">The sequence shown here is derived from an EMBL/GenBank/DDBJ whole genome shotgun (WGS) entry which is preliminary data.</text>
</comment>
<dbReference type="PANTHER" id="PTHR11715">
    <property type="entry name" value="GLYCINE CLEAVAGE SYSTEM H PROTEIN"/>
    <property type="match status" value="1"/>
</dbReference>
<dbReference type="HAMAP" id="MF_00272">
    <property type="entry name" value="GcvH"/>
    <property type="match status" value="1"/>
</dbReference>
<feature type="domain" description="Lipoyl-binding" evidence="4">
    <location>
        <begin position="36"/>
        <end position="118"/>
    </location>
</feature>
<accession>A0ABU7KPL2</accession>
<dbReference type="InterPro" id="IPR002930">
    <property type="entry name" value="GCV_H"/>
</dbReference>
<dbReference type="InterPro" id="IPR017453">
    <property type="entry name" value="GCV_H_sub"/>
</dbReference>
<evidence type="ECO:0000256" key="2">
    <source>
        <dbReference type="ARBA" id="ARBA00022823"/>
    </source>
</evidence>
<dbReference type="PROSITE" id="PS50968">
    <property type="entry name" value="BIOTINYL_LIPOYL"/>
    <property type="match status" value="1"/>
</dbReference>
<evidence type="ECO:0000313" key="5">
    <source>
        <dbReference type="EMBL" id="MEE2051201.1"/>
    </source>
</evidence>
<dbReference type="CDD" id="cd06848">
    <property type="entry name" value="GCS_H"/>
    <property type="match status" value="1"/>
</dbReference>
<dbReference type="Proteomes" id="UP001348641">
    <property type="component" value="Unassembled WGS sequence"/>
</dbReference>
<keyword evidence="2 3" id="KW-0450">Lipoyl</keyword>
<gene>
    <name evidence="3 5" type="primary">gcvH</name>
    <name evidence="5" type="ORF">Q8A49_11930</name>
</gene>
<comment type="function">
    <text evidence="3">The glycine cleavage system catalyzes the degradation of glycine. The H protein shuttles the methylamine group of glycine from the P protein to the T protein.</text>
</comment>
<organism evidence="5 6">
    <name type="scientific">Nocardiopsis tropica</name>
    <dbReference type="NCBI Taxonomy" id="109330"/>
    <lineage>
        <taxon>Bacteria</taxon>
        <taxon>Bacillati</taxon>
        <taxon>Actinomycetota</taxon>
        <taxon>Actinomycetes</taxon>
        <taxon>Streptosporangiales</taxon>
        <taxon>Nocardiopsidaceae</taxon>
        <taxon>Nocardiopsis</taxon>
    </lineage>
</organism>
<comment type="similarity">
    <text evidence="1 3">Belongs to the GcvH family.</text>
</comment>
<protein>
    <recommendedName>
        <fullName evidence="3">Glycine cleavage system H protein</fullName>
    </recommendedName>
</protein>
<proteinExistence type="inferred from homology"/>
<dbReference type="NCBIfam" id="NF002270">
    <property type="entry name" value="PRK01202.1"/>
    <property type="match status" value="1"/>
</dbReference>
<dbReference type="SUPFAM" id="SSF51230">
    <property type="entry name" value="Single hybrid motif"/>
    <property type="match status" value="1"/>
</dbReference>
<dbReference type="InterPro" id="IPR000089">
    <property type="entry name" value="Biotin_lipoyl"/>
</dbReference>
<dbReference type="PANTHER" id="PTHR11715:SF3">
    <property type="entry name" value="GLYCINE CLEAVAGE SYSTEM H PROTEIN-RELATED"/>
    <property type="match status" value="1"/>
</dbReference>
<evidence type="ECO:0000259" key="4">
    <source>
        <dbReference type="PROSITE" id="PS50968"/>
    </source>
</evidence>
<evidence type="ECO:0000256" key="1">
    <source>
        <dbReference type="ARBA" id="ARBA00009249"/>
    </source>
</evidence>
<comment type="subunit">
    <text evidence="3">The glycine cleavage system is composed of four proteins: P, T, L and H.</text>
</comment>
<dbReference type="Pfam" id="PF01597">
    <property type="entry name" value="GCV_H"/>
    <property type="match status" value="1"/>
</dbReference>
<evidence type="ECO:0000313" key="6">
    <source>
        <dbReference type="Proteomes" id="UP001348641"/>
    </source>
</evidence>
<dbReference type="EMBL" id="JAUUCC010000025">
    <property type="protein sequence ID" value="MEE2051201.1"/>
    <property type="molecule type" value="Genomic_DNA"/>
</dbReference>
<dbReference type="InterPro" id="IPR033753">
    <property type="entry name" value="GCV_H/Fam206"/>
</dbReference>
<sequence length="140" mass="15202">MEWHASRTDEENPVSQLPENLRYTDDHLWVRADGDIVTIGLTAHGQELLSEIVLVELPGVGDEIQVGGTAGGVESVKAYNDLYASVAGEVVAVNEALVEEPGLVNDDPYGDGWVYRLRPSEPGAVEELLDAEVYRAAIEQ</sequence>
<feature type="modified residue" description="N6-lipoyllysine" evidence="3">
    <location>
        <position position="77"/>
    </location>
</feature>
<dbReference type="InterPro" id="IPR011053">
    <property type="entry name" value="Single_hybrid_motif"/>
</dbReference>
<dbReference type="NCBIfam" id="TIGR00527">
    <property type="entry name" value="gcvH"/>
    <property type="match status" value="1"/>
</dbReference>
<evidence type="ECO:0000256" key="3">
    <source>
        <dbReference type="HAMAP-Rule" id="MF_00272"/>
    </source>
</evidence>